<dbReference type="KEGG" id="cphy:B5808_05225"/>
<dbReference type="Pfam" id="PF25355">
    <property type="entry name" value="DUF7882"/>
    <property type="match status" value="1"/>
</dbReference>
<organism evidence="2 3">
    <name type="scientific">Cnuibacter physcomitrellae</name>
    <dbReference type="NCBI Taxonomy" id="1619308"/>
    <lineage>
        <taxon>Bacteria</taxon>
        <taxon>Bacillati</taxon>
        <taxon>Actinomycetota</taxon>
        <taxon>Actinomycetes</taxon>
        <taxon>Micrococcales</taxon>
        <taxon>Microbacteriaceae</taxon>
        <taxon>Cnuibacter</taxon>
    </lineage>
</organism>
<reference evidence="2 3" key="1">
    <citation type="submission" date="2017-04" db="EMBL/GenBank/DDBJ databases">
        <authorList>
            <person name="Afonso C.L."/>
            <person name="Miller P.J."/>
            <person name="Scott M.A."/>
            <person name="Spackman E."/>
            <person name="Goraichik I."/>
            <person name="Dimitrov K.M."/>
            <person name="Suarez D.L."/>
            <person name="Swayne D.E."/>
        </authorList>
    </citation>
    <scope>NUCLEOTIDE SEQUENCE [LARGE SCALE GENOMIC DNA]</scope>
    <source>
        <strain evidence="3">XA(T)</strain>
    </source>
</reference>
<keyword evidence="3" id="KW-1185">Reference proteome</keyword>
<gene>
    <name evidence="2" type="ORF">B5808_05225</name>
</gene>
<feature type="domain" description="DUF7882" evidence="1">
    <location>
        <begin position="1"/>
        <end position="96"/>
    </location>
</feature>
<accession>A0A1X9LJN2</accession>
<sequence length="104" mass="11698">MGTLIYGPSATEIEFDDRLLAHLRIVIVTKIRNREPFSLSWSIDTSRGSGRETLWVHPSIPMRFRFDDARPVPINRTWLQDLLSRANAGDLTVTPEPAPDPSAA</sequence>
<dbReference type="EMBL" id="CP020715">
    <property type="protein sequence ID" value="ARJ04692.1"/>
    <property type="molecule type" value="Genomic_DNA"/>
</dbReference>
<evidence type="ECO:0000313" key="2">
    <source>
        <dbReference type="EMBL" id="ARJ04692.1"/>
    </source>
</evidence>
<evidence type="ECO:0000259" key="1">
    <source>
        <dbReference type="Pfam" id="PF25355"/>
    </source>
</evidence>
<name>A0A1X9LJN2_9MICO</name>
<proteinExistence type="predicted"/>
<dbReference type="AlphaFoldDB" id="A0A1X9LJN2"/>
<dbReference type="InterPro" id="IPR057204">
    <property type="entry name" value="DUF7882"/>
</dbReference>
<protein>
    <recommendedName>
        <fullName evidence="1">DUF7882 domain-containing protein</fullName>
    </recommendedName>
</protein>
<evidence type="ECO:0000313" key="3">
    <source>
        <dbReference type="Proteomes" id="UP000192775"/>
    </source>
</evidence>
<dbReference type="Proteomes" id="UP000192775">
    <property type="component" value="Chromosome"/>
</dbReference>
<dbReference type="RefSeq" id="WP_085018830.1">
    <property type="nucleotide sequence ID" value="NZ_BMHD01000002.1"/>
</dbReference>